<evidence type="ECO:0000313" key="2">
    <source>
        <dbReference type="Proteomes" id="UP000321118"/>
    </source>
</evidence>
<dbReference type="EMBL" id="BJUB01000007">
    <property type="protein sequence ID" value="GEK22031.1"/>
    <property type="molecule type" value="Genomic_DNA"/>
</dbReference>
<proteinExistence type="predicted"/>
<sequence length="79" mass="8402">MTLITDSAPDLLHQAFIVAVGKCDDDGNPLGPLYSVLSSATTFHASVVVSTPEEAFALARERIAAQPDPDAWQIVSLLH</sequence>
<evidence type="ECO:0000313" key="1">
    <source>
        <dbReference type="EMBL" id="GEK22031.1"/>
    </source>
</evidence>
<organism evidence="1 2">
    <name type="scientific">Cellulomonas xylanilytica</name>
    <dbReference type="NCBI Taxonomy" id="233583"/>
    <lineage>
        <taxon>Bacteria</taxon>
        <taxon>Bacillati</taxon>
        <taxon>Actinomycetota</taxon>
        <taxon>Actinomycetes</taxon>
        <taxon>Micrococcales</taxon>
        <taxon>Cellulomonadaceae</taxon>
        <taxon>Cellulomonas</taxon>
    </lineage>
</organism>
<keyword evidence="2" id="KW-1185">Reference proteome</keyword>
<dbReference type="OrthoDB" id="4827459at2"/>
<dbReference type="RefSeq" id="WP_146927807.1">
    <property type="nucleotide sequence ID" value="NZ_BJUB01000007.1"/>
</dbReference>
<reference evidence="1 2" key="1">
    <citation type="submission" date="2019-07" db="EMBL/GenBank/DDBJ databases">
        <title>Whole genome shotgun sequence of Cellulomonas xylanilytica NBRC 101102.</title>
        <authorList>
            <person name="Hosoyama A."/>
            <person name="Uohara A."/>
            <person name="Ohji S."/>
            <person name="Ichikawa N."/>
        </authorList>
    </citation>
    <scope>NUCLEOTIDE SEQUENCE [LARGE SCALE GENOMIC DNA]</scope>
    <source>
        <strain evidence="1 2">NBRC 101102</strain>
    </source>
</reference>
<dbReference type="AlphaFoldDB" id="A0A510V7U3"/>
<gene>
    <name evidence="1" type="ORF">CXY01_25510</name>
</gene>
<dbReference type="Proteomes" id="UP000321118">
    <property type="component" value="Unassembled WGS sequence"/>
</dbReference>
<name>A0A510V7U3_9CELL</name>
<protein>
    <submittedName>
        <fullName evidence="1">Uncharacterized protein</fullName>
    </submittedName>
</protein>
<comment type="caution">
    <text evidence="1">The sequence shown here is derived from an EMBL/GenBank/DDBJ whole genome shotgun (WGS) entry which is preliminary data.</text>
</comment>
<accession>A0A510V7U3</accession>